<evidence type="ECO:0000313" key="3">
    <source>
        <dbReference type="Proteomes" id="UP000620874"/>
    </source>
</evidence>
<feature type="region of interest" description="Disordered" evidence="1">
    <location>
        <begin position="94"/>
        <end position="113"/>
    </location>
</feature>
<proteinExistence type="predicted"/>
<sequence length="203" mass="23873">MDVFYLCPYLLLLEQGDCDTERLNEASDDFIRHLSHLHEEHGNHTCVFLHLQYTKFRLTVLRERYHNNGQSHLVCYCHVVGAIMYVENTMERMEKRRTGSGNGEARPPGDGPPVLWTDDAIHLIELLYACHELKLFNDGEITLKQVVEYVCSALGVDVKNASSYYARMRRRKGDDRTYFIDRLREALLRKMDTDDEKQYRRNK</sequence>
<dbReference type="EMBL" id="JACSPP010000005">
    <property type="protein sequence ID" value="MBD8039370.1"/>
    <property type="molecule type" value="Genomic_DNA"/>
</dbReference>
<comment type="caution">
    <text evidence="2">The sequence shown here is derived from an EMBL/GenBank/DDBJ whole genome shotgun (WGS) entry which is preliminary data.</text>
</comment>
<dbReference type="Proteomes" id="UP000620874">
    <property type="component" value="Unassembled WGS sequence"/>
</dbReference>
<dbReference type="InterPro" id="IPR018534">
    <property type="entry name" value="Tet_reg_excision_RteC"/>
</dbReference>
<evidence type="ECO:0000256" key="1">
    <source>
        <dbReference type="SAM" id="MobiDB-lite"/>
    </source>
</evidence>
<dbReference type="Pfam" id="PF09357">
    <property type="entry name" value="RteC"/>
    <property type="match status" value="1"/>
</dbReference>
<dbReference type="RefSeq" id="WP_191762933.1">
    <property type="nucleotide sequence ID" value="NZ_JACSPP010000005.1"/>
</dbReference>
<accession>A0ABR8Y591</accession>
<name>A0ABR8Y591_9BACT</name>
<evidence type="ECO:0000313" key="2">
    <source>
        <dbReference type="EMBL" id="MBD8039370.1"/>
    </source>
</evidence>
<reference evidence="2 3" key="1">
    <citation type="submission" date="2020-08" db="EMBL/GenBank/DDBJ databases">
        <title>A Genomic Blueprint of the Chicken Gut Microbiome.</title>
        <authorList>
            <person name="Gilroy R."/>
            <person name="Ravi A."/>
            <person name="Getino M."/>
            <person name="Pursley I."/>
            <person name="Horton D.L."/>
            <person name="Alikhan N.-F."/>
            <person name="Baker D."/>
            <person name="Gharbi K."/>
            <person name="Hall N."/>
            <person name="Watson M."/>
            <person name="Adriaenssens E.M."/>
            <person name="Foster-Nyarko E."/>
            <person name="Jarju S."/>
            <person name="Secka A."/>
            <person name="Antonio M."/>
            <person name="Oren A."/>
            <person name="Chaudhuri R."/>
            <person name="La Ragione R.M."/>
            <person name="Hildebrand F."/>
            <person name="Pallen M.J."/>
        </authorList>
    </citation>
    <scope>NUCLEOTIDE SEQUENCE [LARGE SCALE GENOMIC DNA]</scope>
    <source>
        <strain evidence="2 3">Sa1CVN1</strain>
    </source>
</reference>
<protein>
    <submittedName>
        <fullName evidence="2">RteC domain-containing protein</fullName>
    </submittedName>
</protein>
<gene>
    <name evidence="2" type="ORF">H9625_02700</name>
</gene>
<organism evidence="2 3">
    <name type="scientific">Phocaeicola intestinalis</name>
    <dbReference type="NCBI Taxonomy" id="2762212"/>
    <lineage>
        <taxon>Bacteria</taxon>
        <taxon>Pseudomonadati</taxon>
        <taxon>Bacteroidota</taxon>
        <taxon>Bacteroidia</taxon>
        <taxon>Bacteroidales</taxon>
        <taxon>Bacteroidaceae</taxon>
        <taxon>Phocaeicola</taxon>
    </lineage>
</organism>
<keyword evidence="3" id="KW-1185">Reference proteome</keyword>